<evidence type="ECO:0000256" key="9">
    <source>
        <dbReference type="ARBA" id="ARBA00022833"/>
    </source>
</evidence>
<dbReference type="InterPro" id="IPR055135">
    <property type="entry name" value="PRMT_dom"/>
</dbReference>
<dbReference type="SUPFAM" id="SSF53335">
    <property type="entry name" value="S-adenosyl-L-methionine-dependent methyltransferases"/>
    <property type="match status" value="1"/>
</dbReference>
<dbReference type="Gene3D" id="2.70.160.11">
    <property type="entry name" value="Hnrnp arginine n-methyltransferase1"/>
    <property type="match status" value="1"/>
</dbReference>
<evidence type="ECO:0000256" key="3">
    <source>
        <dbReference type="ARBA" id="ARBA00022490"/>
    </source>
</evidence>
<dbReference type="Pfam" id="PF22528">
    <property type="entry name" value="PRMT_C"/>
    <property type="match status" value="1"/>
</dbReference>
<dbReference type="Pfam" id="PF06325">
    <property type="entry name" value="PrmA"/>
    <property type="match status" value="1"/>
</dbReference>
<evidence type="ECO:0000256" key="13">
    <source>
        <dbReference type="SAM" id="Coils"/>
    </source>
</evidence>
<keyword evidence="18" id="KW-1185">Reference proteome</keyword>
<dbReference type="PANTHER" id="PTHR11006">
    <property type="entry name" value="PROTEIN ARGININE N-METHYLTRANSFERASE"/>
    <property type="match status" value="1"/>
</dbReference>
<keyword evidence="5 12" id="KW-0808">Transferase</keyword>
<dbReference type="GO" id="GO:0008270">
    <property type="term" value="F:zinc ion binding"/>
    <property type="evidence" value="ECO:0007669"/>
    <property type="project" value="UniProtKB-KW"/>
</dbReference>
<name>A0AAN9TTA2_9HEMI</name>
<dbReference type="GO" id="GO:0032259">
    <property type="term" value="P:methylation"/>
    <property type="evidence" value="ECO:0007669"/>
    <property type="project" value="UniProtKB-KW"/>
</dbReference>
<dbReference type="GO" id="GO:0005634">
    <property type="term" value="C:nucleus"/>
    <property type="evidence" value="ECO:0007669"/>
    <property type="project" value="TreeGrafter"/>
</dbReference>
<dbReference type="InterPro" id="IPR025799">
    <property type="entry name" value="Arg_MeTrfase"/>
</dbReference>
<sequence length="503" mass="57391">MDFHSMDMTEDESDVDDESWEEMDEADQEVDCLFCSSIFSSLIQALSHCVECHKIDFRNLQTKFNMDCYSFIKLVNFIRDTSALPENLISAKSALWNNEKYLKPVKDFDPWLMFDFEDYYAQSEVKSSPKKISNGHLVEQDLISELQAQLAQKEEEISALKNQIALMKNCVHNMLEDDSSGESRKPNHSVDASYFDSYCNPGIHHEMLNDTVRTLAYKDAILNNESIFAEKTVLDLGCGTGMLSMFAASVPSQKVFAIDNSDIAYYAVEIIKENNLDSKIDIVKGRIEDDRSEFEKVDIIVSEWMGYFLLFEGMLDSLIHARENYLKPNGVLLPDSCSLFLCGAHDPEGFADKIGFWSDVFGYRMSAIQREVIKEAIIDAIPSEKIVTSEACISSFNLYTCSVADTNFSSSVELTYNEDTTITTLVGYFDTTFNLPNRVHFSTGPFSTLTHWKQTLFYLPERISRKKGEKLTVNISCKRCTTDKRALIVTFAMENREYTYNVR</sequence>
<dbReference type="CDD" id="cd02440">
    <property type="entry name" value="AdoMet_MTases"/>
    <property type="match status" value="1"/>
</dbReference>
<dbReference type="InterPro" id="IPR036236">
    <property type="entry name" value="Znf_C2H2_sf"/>
</dbReference>
<dbReference type="SUPFAM" id="SSF57667">
    <property type="entry name" value="beta-beta-alpha zinc fingers"/>
    <property type="match status" value="1"/>
</dbReference>
<dbReference type="AlphaFoldDB" id="A0AAN9TTA2"/>
<evidence type="ECO:0000256" key="12">
    <source>
        <dbReference type="PROSITE-ProRule" id="PRU01015"/>
    </source>
</evidence>
<evidence type="ECO:0000256" key="1">
    <source>
        <dbReference type="ARBA" id="ARBA00004514"/>
    </source>
</evidence>
<comment type="caution">
    <text evidence="17">The sequence shown here is derived from an EMBL/GenBank/DDBJ whole genome shotgun (WGS) entry which is preliminary data.</text>
</comment>
<dbReference type="Gene3D" id="3.40.50.150">
    <property type="entry name" value="Vaccinia Virus protein VP39"/>
    <property type="match status" value="1"/>
</dbReference>
<keyword evidence="6 12" id="KW-0949">S-adenosyl-L-methionine</keyword>
<reference evidence="17 18" key="1">
    <citation type="submission" date="2024-03" db="EMBL/GenBank/DDBJ databases">
        <title>Adaptation during the transition from Ophiocordyceps entomopathogen to insect associate is accompanied by gene loss and intensified selection.</title>
        <authorList>
            <person name="Ward C.M."/>
            <person name="Onetto C.A."/>
            <person name="Borneman A.R."/>
        </authorList>
    </citation>
    <scope>NUCLEOTIDE SEQUENCE [LARGE SCALE GENOMIC DNA]</scope>
    <source>
        <strain evidence="17">AWRI1</strain>
        <tissue evidence="17">Single Adult Female</tissue>
    </source>
</reference>
<evidence type="ECO:0000313" key="18">
    <source>
        <dbReference type="Proteomes" id="UP001367676"/>
    </source>
</evidence>
<dbReference type="Proteomes" id="UP001367676">
    <property type="component" value="Unassembled WGS sequence"/>
</dbReference>
<feature type="domain" description="Protein arginine N-methyltransferase" evidence="16">
    <location>
        <begin position="337"/>
        <end position="491"/>
    </location>
</feature>
<feature type="domain" description="Protein arginine N-methyltransferase 3-like C2H2 zinc finger" evidence="15">
    <location>
        <begin position="61"/>
        <end position="104"/>
    </location>
</feature>
<organism evidence="17 18">
    <name type="scientific">Parthenolecanium corni</name>
    <dbReference type="NCBI Taxonomy" id="536013"/>
    <lineage>
        <taxon>Eukaryota</taxon>
        <taxon>Metazoa</taxon>
        <taxon>Ecdysozoa</taxon>
        <taxon>Arthropoda</taxon>
        <taxon>Hexapoda</taxon>
        <taxon>Insecta</taxon>
        <taxon>Pterygota</taxon>
        <taxon>Neoptera</taxon>
        <taxon>Paraneoptera</taxon>
        <taxon>Hemiptera</taxon>
        <taxon>Sternorrhyncha</taxon>
        <taxon>Coccoidea</taxon>
        <taxon>Coccidae</taxon>
        <taxon>Parthenolecanium</taxon>
    </lineage>
</organism>
<dbReference type="EC" id="2.1.1.319" evidence="2"/>
<evidence type="ECO:0000256" key="2">
    <source>
        <dbReference type="ARBA" id="ARBA00011925"/>
    </source>
</evidence>
<dbReference type="GO" id="GO:0042054">
    <property type="term" value="F:histone methyltransferase activity"/>
    <property type="evidence" value="ECO:0007669"/>
    <property type="project" value="TreeGrafter"/>
</dbReference>
<keyword evidence="3" id="KW-0963">Cytoplasm</keyword>
<evidence type="ECO:0000256" key="7">
    <source>
        <dbReference type="ARBA" id="ARBA00022723"/>
    </source>
</evidence>
<keyword evidence="7" id="KW-0479">Metal-binding</keyword>
<dbReference type="PROSITE" id="PS51678">
    <property type="entry name" value="SAM_MT_PRMT"/>
    <property type="match status" value="1"/>
</dbReference>
<evidence type="ECO:0000259" key="16">
    <source>
        <dbReference type="Pfam" id="PF22528"/>
    </source>
</evidence>
<dbReference type="FunFam" id="3.40.50.150:FF:000003">
    <property type="entry name" value="Blast:Protein arginine N-methyltransferase 1"/>
    <property type="match status" value="1"/>
</dbReference>
<evidence type="ECO:0000256" key="5">
    <source>
        <dbReference type="ARBA" id="ARBA00022679"/>
    </source>
</evidence>
<dbReference type="GO" id="GO:0035242">
    <property type="term" value="F:protein-arginine omega-N asymmetric methyltransferase activity"/>
    <property type="evidence" value="ECO:0007669"/>
    <property type="project" value="UniProtKB-EC"/>
</dbReference>
<dbReference type="EMBL" id="JBBCAQ010000003">
    <property type="protein sequence ID" value="KAK7604899.1"/>
    <property type="molecule type" value="Genomic_DNA"/>
</dbReference>
<keyword evidence="13" id="KW-0175">Coiled coil</keyword>
<keyword evidence="8" id="KW-0863">Zinc-finger</keyword>
<keyword evidence="4 12" id="KW-0489">Methyltransferase</keyword>
<proteinExistence type="predicted"/>
<feature type="region of interest" description="Disordered" evidence="14">
    <location>
        <begin position="1"/>
        <end position="21"/>
    </location>
</feature>
<comment type="subcellular location">
    <subcellularLocation>
        <location evidence="1">Cytoplasm</location>
        <location evidence="1">Cytosol</location>
    </subcellularLocation>
</comment>
<evidence type="ECO:0000256" key="10">
    <source>
        <dbReference type="ARBA" id="ARBA00047384"/>
    </source>
</evidence>
<evidence type="ECO:0000256" key="8">
    <source>
        <dbReference type="ARBA" id="ARBA00022771"/>
    </source>
</evidence>
<dbReference type="GO" id="GO:0005829">
    <property type="term" value="C:cytosol"/>
    <property type="evidence" value="ECO:0007669"/>
    <property type="project" value="UniProtKB-SubCell"/>
</dbReference>
<dbReference type="Pfam" id="PF21137">
    <property type="entry name" value="ANM3_C2H2_Zf"/>
    <property type="match status" value="1"/>
</dbReference>
<evidence type="ECO:0000256" key="4">
    <source>
        <dbReference type="ARBA" id="ARBA00022603"/>
    </source>
</evidence>
<feature type="coiled-coil region" evidence="13">
    <location>
        <begin position="136"/>
        <end position="170"/>
    </location>
</feature>
<protein>
    <recommendedName>
        <fullName evidence="2">type I protein arginine methyltransferase</fullName>
        <ecNumber evidence="2">2.1.1.319</ecNumber>
    </recommendedName>
</protein>
<comment type="catalytic activity">
    <reaction evidence="11">
        <text>L-arginyl-[protein] + S-adenosyl-L-methionine = N(omega)-methyl-L-arginyl-[protein] + S-adenosyl-L-homocysteine + H(+)</text>
        <dbReference type="Rhea" id="RHEA:48100"/>
        <dbReference type="Rhea" id="RHEA-COMP:10532"/>
        <dbReference type="Rhea" id="RHEA-COMP:11990"/>
        <dbReference type="ChEBI" id="CHEBI:15378"/>
        <dbReference type="ChEBI" id="CHEBI:29965"/>
        <dbReference type="ChEBI" id="CHEBI:57856"/>
        <dbReference type="ChEBI" id="CHEBI:59789"/>
        <dbReference type="ChEBI" id="CHEBI:65280"/>
    </reaction>
    <physiologicalReaction direction="left-to-right" evidence="11">
        <dbReference type="Rhea" id="RHEA:48101"/>
    </physiologicalReaction>
</comment>
<evidence type="ECO:0000256" key="11">
    <source>
        <dbReference type="ARBA" id="ARBA00049303"/>
    </source>
</evidence>
<evidence type="ECO:0000313" key="17">
    <source>
        <dbReference type="EMBL" id="KAK7604899.1"/>
    </source>
</evidence>
<dbReference type="PANTHER" id="PTHR11006:SF53">
    <property type="entry name" value="PROTEIN ARGININE N-METHYLTRANSFERASE 3"/>
    <property type="match status" value="1"/>
</dbReference>
<keyword evidence="9" id="KW-0862">Zinc</keyword>
<evidence type="ECO:0000259" key="15">
    <source>
        <dbReference type="Pfam" id="PF21137"/>
    </source>
</evidence>
<comment type="catalytic activity">
    <reaction evidence="10">
        <text>L-arginyl-[protein] + 2 S-adenosyl-L-methionine = N(omega),N(omega)-dimethyl-L-arginyl-[protein] + 2 S-adenosyl-L-homocysteine + 2 H(+)</text>
        <dbReference type="Rhea" id="RHEA:48096"/>
        <dbReference type="Rhea" id="RHEA-COMP:10532"/>
        <dbReference type="Rhea" id="RHEA-COMP:11991"/>
        <dbReference type="ChEBI" id="CHEBI:15378"/>
        <dbReference type="ChEBI" id="CHEBI:29965"/>
        <dbReference type="ChEBI" id="CHEBI:57856"/>
        <dbReference type="ChEBI" id="CHEBI:59789"/>
        <dbReference type="ChEBI" id="CHEBI:61897"/>
        <dbReference type="EC" id="2.1.1.319"/>
    </reaction>
    <physiologicalReaction direction="left-to-right" evidence="10">
        <dbReference type="Rhea" id="RHEA:48097"/>
    </physiologicalReaction>
</comment>
<gene>
    <name evidence="17" type="ORF">V9T40_006085</name>
</gene>
<accession>A0AAN9TTA2</accession>
<evidence type="ECO:0000256" key="14">
    <source>
        <dbReference type="SAM" id="MobiDB-lite"/>
    </source>
</evidence>
<feature type="compositionally biased region" description="Acidic residues" evidence="14">
    <location>
        <begin position="8"/>
        <end position="21"/>
    </location>
</feature>
<dbReference type="InterPro" id="IPR049482">
    <property type="entry name" value="ANM3-like_C2H2_Zf"/>
</dbReference>
<evidence type="ECO:0000256" key="6">
    <source>
        <dbReference type="ARBA" id="ARBA00022691"/>
    </source>
</evidence>
<dbReference type="InterPro" id="IPR029063">
    <property type="entry name" value="SAM-dependent_MTases_sf"/>
</dbReference>